<reference evidence="3" key="2">
    <citation type="submission" date="2023-05" db="EMBL/GenBank/DDBJ databases">
        <authorList>
            <consortium name="Lawrence Berkeley National Laboratory"/>
            <person name="Steindorff A."/>
            <person name="Hensen N."/>
            <person name="Bonometti L."/>
            <person name="Westerberg I."/>
            <person name="Brannstrom I.O."/>
            <person name="Guillou S."/>
            <person name="Cros-Aarteil S."/>
            <person name="Calhoun S."/>
            <person name="Haridas S."/>
            <person name="Kuo A."/>
            <person name="Mondo S."/>
            <person name="Pangilinan J."/>
            <person name="Riley R."/>
            <person name="Labutti K."/>
            <person name="Andreopoulos B."/>
            <person name="Lipzen A."/>
            <person name="Chen C."/>
            <person name="Yanf M."/>
            <person name="Daum C."/>
            <person name="Ng V."/>
            <person name="Clum A."/>
            <person name="Ohm R."/>
            <person name="Martin F."/>
            <person name="Silar P."/>
            <person name="Natvig D."/>
            <person name="Lalanne C."/>
            <person name="Gautier V."/>
            <person name="Ament-Velasquez S.L."/>
            <person name="Kruys A."/>
            <person name="Hutchinson M.I."/>
            <person name="Powell A.J."/>
            <person name="Barry K."/>
            <person name="Miller A.N."/>
            <person name="Grigoriev I.V."/>
            <person name="Debuchy R."/>
            <person name="Gladieux P."/>
            <person name="Thoren M.H."/>
            <person name="Johannesson H."/>
        </authorList>
    </citation>
    <scope>NUCLEOTIDE SEQUENCE</scope>
    <source>
        <strain evidence="3">CBS 315.58</strain>
    </source>
</reference>
<evidence type="ECO:0000259" key="2">
    <source>
        <dbReference type="Pfam" id="PF26061"/>
    </source>
</evidence>
<proteinExistence type="predicted"/>
<keyword evidence="4" id="KW-1185">Reference proteome</keyword>
<evidence type="ECO:0000313" key="3">
    <source>
        <dbReference type="EMBL" id="KAK4205106.1"/>
    </source>
</evidence>
<reference evidence="3" key="1">
    <citation type="journal article" date="2023" name="Mol. Phylogenet. Evol.">
        <title>Genome-scale phylogeny and comparative genomics of the fungal order Sordariales.</title>
        <authorList>
            <person name="Hensen N."/>
            <person name="Bonometti L."/>
            <person name="Westerberg I."/>
            <person name="Brannstrom I.O."/>
            <person name="Guillou S."/>
            <person name="Cros-Aarteil S."/>
            <person name="Calhoun S."/>
            <person name="Haridas S."/>
            <person name="Kuo A."/>
            <person name="Mondo S."/>
            <person name="Pangilinan J."/>
            <person name="Riley R."/>
            <person name="LaButti K."/>
            <person name="Andreopoulos B."/>
            <person name="Lipzen A."/>
            <person name="Chen C."/>
            <person name="Yan M."/>
            <person name="Daum C."/>
            <person name="Ng V."/>
            <person name="Clum A."/>
            <person name="Steindorff A."/>
            <person name="Ohm R.A."/>
            <person name="Martin F."/>
            <person name="Silar P."/>
            <person name="Natvig D.O."/>
            <person name="Lalanne C."/>
            <person name="Gautier V."/>
            <person name="Ament-Velasquez S.L."/>
            <person name="Kruys A."/>
            <person name="Hutchinson M.I."/>
            <person name="Powell A.J."/>
            <person name="Barry K."/>
            <person name="Miller A.N."/>
            <person name="Grigoriev I.V."/>
            <person name="Debuchy R."/>
            <person name="Gladieux P."/>
            <person name="Hiltunen Thoren M."/>
            <person name="Johannesson H."/>
        </authorList>
    </citation>
    <scope>NUCLEOTIDE SEQUENCE</scope>
    <source>
        <strain evidence="3">CBS 315.58</strain>
    </source>
</reference>
<dbReference type="EMBL" id="MU863878">
    <property type="protein sequence ID" value="KAK4205106.1"/>
    <property type="molecule type" value="Genomic_DNA"/>
</dbReference>
<dbReference type="AlphaFoldDB" id="A0AAN6XRA6"/>
<name>A0AAN6XRA6_9PEZI</name>
<evidence type="ECO:0000313" key="4">
    <source>
        <dbReference type="Proteomes" id="UP001303160"/>
    </source>
</evidence>
<dbReference type="Proteomes" id="UP001303160">
    <property type="component" value="Unassembled WGS sequence"/>
</dbReference>
<sequence length="416" mass="45405">MSALSEAAKILMALRFEAVAYSDLEVGAEHAADKAPVNICLVGERDRGLAGFTAHRNATARPETEHAYRQTKSNQDPFRPMTPVHGSISKPAVASEDGYAMGRLTRNVSFETQVDSSGLEDLHISDSVGLPETDRILQNRANAACPRSVLKALTAAYVEAQTVGNDSFISTLGQSSPNFLYIENNAVFGNLSMSSLAVPIKPDAHRSIHDVEQCASVTEIIAATQEHPYVLHTRILWQATPDNLSVSGINLVEAVVTDEGDWLFNATGTLNLNAPEKWDPIPVVAQESRAKIQSLGDWYFDRFGDVSRGDVPWHAEPCYRLEGGLPARGTKQGEDCIHVMPASIKIPYRRYVVDEEMGAVDIFMGFPGLDRTQGLAPMPDSHLFRVEGGKVRYCHTVSACVTAGCGIGEIEWPDRR</sequence>
<organism evidence="3 4">
    <name type="scientific">Triangularia verruculosa</name>
    <dbReference type="NCBI Taxonomy" id="2587418"/>
    <lineage>
        <taxon>Eukaryota</taxon>
        <taxon>Fungi</taxon>
        <taxon>Dikarya</taxon>
        <taxon>Ascomycota</taxon>
        <taxon>Pezizomycotina</taxon>
        <taxon>Sordariomycetes</taxon>
        <taxon>Sordariomycetidae</taxon>
        <taxon>Sordariales</taxon>
        <taxon>Podosporaceae</taxon>
        <taxon>Triangularia</taxon>
    </lineage>
</organism>
<comment type="caution">
    <text evidence="3">The sequence shown here is derived from an EMBL/GenBank/DDBJ whole genome shotgun (WGS) entry which is preliminary data.</text>
</comment>
<dbReference type="InterPro" id="IPR058334">
    <property type="entry name" value="DUF8021"/>
</dbReference>
<feature type="region of interest" description="Disordered" evidence="1">
    <location>
        <begin position="63"/>
        <end position="84"/>
    </location>
</feature>
<protein>
    <recommendedName>
        <fullName evidence="2">DUF8021 domain-containing protein</fullName>
    </recommendedName>
</protein>
<dbReference type="Pfam" id="PF26061">
    <property type="entry name" value="DUF8021"/>
    <property type="match status" value="1"/>
</dbReference>
<evidence type="ECO:0000256" key="1">
    <source>
        <dbReference type="SAM" id="MobiDB-lite"/>
    </source>
</evidence>
<accession>A0AAN6XRA6</accession>
<gene>
    <name evidence="3" type="ORF">QBC40DRAFT_325752</name>
</gene>
<feature type="domain" description="DUF8021" evidence="2">
    <location>
        <begin position="286"/>
        <end position="397"/>
    </location>
</feature>